<feature type="transmembrane region" description="Helical" evidence="1">
    <location>
        <begin position="37"/>
        <end position="59"/>
    </location>
</feature>
<name>A0A7S4RZI6_9DINO</name>
<protein>
    <submittedName>
        <fullName evidence="2">Uncharacterized protein</fullName>
    </submittedName>
</protein>
<keyword evidence="1" id="KW-1133">Transmembrane helix</keyword>
<reference evidence="2" key="1">
    <citation type="submission" date="2021-01" db="EMBL/GenBank/DDBJ databases">
        <authorList>
            <person name="Corre E."/>
            <person name="Pelletier E."/>
            <person name="Niang G."/>
            <person name="Scheremetjew M."/>
            <person name="Finn R."/>
            <person name="Kale V."/>
            <person name="Holt S."/>
            <person name="Cochrane G."/>
            <person name="Meng A."/>
            <person name="Brown T."/>
            <person name="Cohen L."/>
        </authorList>
    </citation>
    <scope>NUCLEOTIDE SEQUENCE</scope>
    <source>
        <strain evidence="2">CCMP3105</strain>
    </source>
</reference>
<feature type="transmembrane region" description="Helical" evidence="1">
    <location>
        <begin position="93"/>
        <end position="111"/>
    </location>
</feature>
<proteinExistence type="predicted"/>
<evidence type="ECO:0000313" key="2">
    <source>
        <dbReference type="EMBL" id="CAE4628979.1"/>
    </source>
</evidence>
<accession>A0A7S4RZI6</accession>
<keyword evidence="1" id="KW-0812">Transmembrane</keyword>
<dbReference type="EMBL" id="HBNR01060217">
    <property type="protein sequence ID" value="CAE4628979.1"/>
    <property type="molecule type" value="Transcribed_RNA"/>
</dbReference>
<feature type="transmembrane region" description="Helical" evidence="1">
    <location>
        <begin position="268"/>
        <end position="289"/>
    </location>
</feature>
<dbReference type="AlphaFoldDB" id="A0A7S4RZI6"/>
<evidence type="ECO:0000256" key="1">
    <source>
        <dbReference type="SAM" id="Phobius"/>
    </source>
</evidence>
<keyword evidence="1" id="KW-0472">Membrane</keyword>
<sequence length="309" mass="32896">MRPARGTRGSELSSLLGGRKKAVPAGGLFAGETQRTLALLAVIPWLAFSASALGYTHLWQHLPSLLAFSTCIGIAVCTRQAIVNYVRGGSDGAYVMALCVLALTVGTAVGLENYTMFMHPYFNFNERRQYKDVGPEELADAHRDASAITFVQGSRPDLQASVGYHAGSSMYCVAPIGAWDAGAANREIQYWAAGKDCCGAQGSFDCDDAKISSAQGGLVIDNADVSKYILAVRTAESQTGAKSVPEPIFVRWVASFDTALGTYLAEAWIYWLLATLVYLPVSVALAILAPSALKGIELMTEGRQEGPVA</sequence>
<gene>
    <name evidence="2" type="ORF">AMON00008_LOCUS42368</name>
</gene>
<organism evidence="2">
    <name type="scientific">Alexandrium monilatum</name>
    <dbReference type="NCBI Taxonomy" id="311494"/>
    <lineage>
        <taxon>Eukaryota</taxon>
        <taxon>Sar</taxon>
        <taxon>Alveolata</taxon>
        <taxon>Dinophyceae</taxon>
        <taxon>Gonyaulacales</taxon>
        <taxon>Pyrocystaceae</taxon>
        <taxon>Alexandrium</taxon>
    </lineage>
</organism>